<dbReference type="EMBL" id="CP022515">
    <property type="protein sequence ID" value="ASO05890.1"/>
    <property type="molecule type" value="Genomic_DNA"/>
</dbReference>
<dbReference type="eggNOG" id="ENOG502ZE6Z">
    <property type="taxonomic scope" value="Bacteria"/>
</dbReference>
<dbReference type="SUPFAM" id="SSF53474">
    <property type="entry name" value="alpha/beta-Hydrolases"/>
    <property type="match status" value="1"/>
</dbReference>
<gene>
    <name evidence="1" type="ORF">AREALGSMS7_02446</name>
</gene>
<dbReference type="STRING" id="616991.GCA_000733925_00768"/>
<dbReference type="GO" id="GO:0016787">
    <property type="term" value="F:hydrolase activity"/>
    <property type="evidence" value="ECO:0007669"/>
    <property type="project" value="UniProtKB-KW"/>
</dbReference>
<protein>
    <submittedName>
        <fullName evidence="1">Alpha/beta hydrolase</fullName>
    </submittedName>
</protein>
<dbReference type="RefSeq" id="WP_093978526.1">
    <property type="nucleotide sequence ID" value="NZ_CP022515.1"/>
</dbReference>
<evidence type="ECO:0000313" key="1">
    <source>
        <dbReference type="EMBL" id="ASO05890.1"/>
    </source>
</evidence>
<dbReference type="InterPro" id="IPR029058">
    <property type="entry name" value="AB_hydrolase_fold"/>
</dbReference>
<dbReference type="KEGG" id="aalg:AREALGSMS7_02446"/>
<dbReference type="Proteomes" id="UP000204551">
    <property type="component" value="Chromosome"/>
</dbReference>
<accession>A0A221UXA0</accession>
<proteinExistence type="predicted"/>
<evidence type="ECO:0000313" key="2">
    <source>
        <dbReference type="Proteomes" id="UP000204551"/>
    </source>
</evidence>
<name>A0A221UXA0_9FLAO</name>
<keyword evidence="1" id="KW-0378">Hydrolase</keyword>
<sequence>MANRLVILSDMWGSKKGLWITSYLGYLQQYYDITFYDCQHLANISLEVNSPENIHKEFIDGGVETAVAHLLKKETEPSHYLTFGIGGCIAWKAALKGLPLKSLYTISSTRLRFESQRPTAASIQLLYGQNDEFKPSTTWSDQIGVEVEVVKGFGHELYTDEKMISKVCQDLLAKVMLKQYVA</sequence>
<reference evidence="1 2" key="1">
    <citation type="submission" date="2017-07" db="EMBL/GenBank/DDBJ databases">
        <title>Genome Sequence of Arenibacter algicola Strain SMS7 Isolated from a culture of the Diatom Skeletonema marinoi.</title>
        <authorList>
            <person name="Topel M."/>
            <person name="Pinder M.I.M."/>
            <person name="Johansson O.N."/>
            <person name="Kourtchenko O."/>
            <person name="Godhe A."/>
            <person name="Clarke A.K."/>
        </authorList>
    </citation>
    <scope>NUCLEOTIDE SEQUENCE [LARGE SCALE GENOMIC DNA]</scope>
    <source>
        <strain evidence="1 2">SMS7</strain>
    </source>
</reference>
<dbReference type="AlphaFoldDB" id="A0A221UXA0"/>
<dbReference type="Gene3D" id="3.40.50.1820">
    <property type="entry name" value="alpha/beta hydrolase"/>
    <property type="match status" value="1"/>
</dbReference>
<organism evidence="1 2">
    <name type="scientific">Arenibacter algicola</name>
    <dbReference type="NCBI Taxonomy" id="616991"/>
    <lineage>
        <taxon>Bacteria</taxon>
        <taxon>Pseudomonadati</taxon>
        <taxon>Bacteroidota</taxon>
        <taxon>Flavobacteriia</taxon>
        <taxon>Flavobacteriales</taxon>
        <taxon>Flavobacteriaceae</taxon>
        <taxon>Arenibacter</taxon>
    </lineage>
</organism>